<gene>
    <name evidence="2" type="ORF">PIB30_092878</name>
</gene>
<reference evidence="2 3" key="1">
    <citation type="journal article" date="2023" name="Plants (Basel)">
        <title>Bridging the Gap: Combining Genomics and Transcriptomics Approaches to Understand Stylosanthes scabra, an Orphan Legume from the Brazilian Caatinga.</title>
        <authorList>
            <person name="Ferreira-Neto J.R.C."/>
            <person name="da Silva M.D."/>
            <person name="Binneck E."/>
            <person name="de Melo N.F."/>
            <person name="da Silva R.H."/>
            <person name="de Melo A.L.T.M."/>
            <person name="Pandolfi V."/>
            <person name="Bustamante F.O."/>
            <person name="Brasileiro-Vidal A.C."/>
            <person name="Benko-Iseppon A.M."/>
        </authorList>
    </citation>
    <scope>NUCLEOTIDE SEQUENCE [LARGE SCALE GENOMIC DNA]</scope>
    <source>
        <tissue evidence="2">Leaves</tissue>
    </source>
</reference>
<evidence type="ECO:0000313" key="3">
    <source>
        <dbReference type="Proteomes" id="UP001341840"/>
    </source>
</evidence>
<sequence length="141" mass="15966">MPSKSTNNFDHKLVTGWVAFGFCNQEKGKKIIVYEYMANGSLSDYLSNRNKEPLSWNKRLDICIGVARALHYLQALYRSTLYIEEHVPTLEKIMDPVLKGKIASECWQVFTSVIPSCLRIEAEERSSMGEVEICSLIAATS</sequence>
<proteinExistence type="predicted"/>
<name>A0ABU6WT99_9FABA</name>
<dbReference type="SUPFAM" id="SSF56112">
    <property type="entry name" value="Protein kinase-like (PK-like)"/>
    <property type="match status" value="1"/>
</dbReference>
<dbReference type="PANTHER" id="PTHR27003:SF303">
    <property type="entry name" value="TYROSINE KINASE FAMILY PROTEIN"/>
    <property type="match status" value="1"/>
</dbReference>
<dbReference type="EMBL" id="JASCZI010183188">
    <property type="protein sequence ID" value="MED6189137.1"/>
    <property type="molecule type" value="Genomic_DNA"/>
</dbReference>
<protein>
    <recommendedName>
        <fullName evidence="1">Serine-threonine/tyrosine-protein kinase catalytic domain-containing protein</fullName>
    </recommendedName>
</protein>
<evidence type="ECO:0000259" key="1">
    <source>
        <dbReference type="Pfam" id="PF07714"/>
    </source>
</evidence>
<dbReference type="InterPro" id="IPR001245">
    <property type="entry name" value="Ser-Thr/Tyr_kinase_cat_dom"/>
</dbReference>
<evidence type="ECO:0000313" key="2">
    <source>
        <dbReference type="EMBL" id="MED6189137.1"/>
    </source>
</evidence>
<dbReference type="PANTHER" id="PTHR27003">
    <property type="entry name" value="OS07G0166700 PROTEIN"/>
    <property type="match status" value="1"/>
</dbReference>
<dbReference type="Proteomes" id="UP001341840">
    <property type="component" value="Unassembled WGS sequence"/>
</dbReference>
<organism evidence="2 3">
    <name type="scientific">Stylosanthes scabra</name>
    <dbReference type="NCBI Taxonomy" id="79078"/>
    <lineage>
        <taxon>Eukaryota</taxon>
        <taxon>Viridiplantae</taxon>
        <taxon>Streptophyta</taxon>
        <taxon>Embryophyta</taxon>
        <taxon>Tracheophyta</taxon>
        <taxon>Spermatophyta</taxon>
        <taxon>Magnoliopsida</taxon>
        <taxon>eudicotyledons</taxon>
        <taxon>Gunneridae</taxon>
        <taxon>Pentapetalae</taxon>
        <taxon>rosids</taxon>
        <taxon>fabids</taxon>
        <taxon>Fabales</taxon>
        <taxon>Fabaceae</taxon>
        <taxon>Papilionoideae</taxon>
        <taxon>50 kb inversion clade</taxon>
        <taxon>dalbergioids sensu lato</taxon>
        <taxon>Dalbergieae</taxon>
        <taxon>Pterocarpus clade</taxon>
        <taxon>Stylosanthes</taxon>
    </lineage>
</organism>
<dbReference type="InterPro" id="IPR011009">
    <property type="entry name" value="Kinase-like_dom_sf"/>
</dbReference>
<dbReference type="Gene3D" id="1.10.510.10">
    <property type="entry name" value="Transferase(Phosphotransferase) domain 1"/>
    <property type="match status" value="1"/>
</dbReference>
<keyword evidence="3" id="KW-1185">Reference proteome</keyword>
<accession>A0ABU6WT99</accession>
<feature type="domain" description="Serine-threonine/tyrosine-protein kinase catalytic" evidence="1">
    <location>
        <begin position="19"/>
        <end position="74"/>
    </location>
</feature>
<comment type="caution">
    <text evidence="2">The sequence shown here is derived from an EMBL/GenBank/DDBJ whole genome shotgun (WGS) entry which is preliminary data.</text>
</comment>
<dbReference type="InterPro" id="IPR045272">
    <property type="entry name" value="ANXUR1/2-like"/>
</dbReference>
<dbReference type="Pfam" id="PF07714">
    <property type="entry name" value="PK_Tyr_Ser-Thr"/>
    <property type="match status" value="1"/>
</dbReference>